<sequence length="233" mass="26166">MISNKRDLGGLKTKDGKTIRPGMIIRSAQLGEAEESDLNGISTIIDLRTIAEREEKPDQACGREYLPIPIFEKVNEGIDGVSHEEKKQQSLIPDMAVLYGILMRVYADSFRKVMTAILEHDYGRGAVLWHCTEGKDRCGMTTALILEALGVDRDTILEDYLKTNLINIPKAEAVREKLLATHGAEMAESAYQAYIADERYLRSAWEEMGNDYITGRLGIPEETLEAFRKTVLE</sequence>
<keyword evidence="2" id="KW-1185">Reference proteome</keyword>
<evidence type="ECO:0000313" key="1">
    <source>
        <dbReference type="EMBL" id="QUC68428.1"/>
    </source>
</evidence>
<accession>A0AC61N0G5</accession>
<organism evidence="1 2">
    <name type="scientific">Aristaeella hokkaidonensis</name>
    <dbReference type="NCBI Taxonomy" id="3046382"/>
    <lineage>
        <taxon>Bacteria</taxon>
        <taxon>Bacillati</taxon>
        <taxon>Bacillota</taxon>
        <taxon>Clostridia</taxon>
        <taxon>Eubacteriales</taxon>
        <taxon>Aristaeellaceae</taxon>
        <taxon>Aristaeella</taxon>
    </lineage>
</organism>
<dbReference type="EMBL" id="CP068393">
    <property type="protein sequence ID" value="QUC68428.1"/>
    <property type="molecule type" value="Genomic_DNA"/>
</dbReference>
<evidence type="ECO:0000313" key="2">
    <source>
        <dbReference type="Proteomes" id="UP000682782"/>
    </source>
</evidence>
<reference evidence="1" key="1">
    <citation type="submission" date="2021-01" db="EMBL/GenBank/DDBJ databases">
        <title>Complete genome sequence of Clostridiales bacterium R-7.</title>
        <authorList>
            <person name="Mahoney-Kurpe S.C."/>
            <person name="Palevich N."/>
            <person name="Koike S."/>
            <person name="Moon C.D."/>
            <person name="Attwood G.T."/>
        </authorList>
    </citation>
    <scope>NUCLEOTIDE SEQUENCE</scope>
    <source>
        <strain evidence="1">R-7</strain>
    </source>
</reference>
<name>A0AC61N0G5_9FIRM</name>
<proteinExistence type="predicted"/>
<dbReference type="Proteomes" id="UP000682782">
    <property type="component" value="Chromosome"/>
</dbReference>
<protein>
    <submittedName>
        <fullName evidence="1">Tyrosine-protein phosphatase</fullName>
    </submittedName>
</protein>
<gene>
    <name evidence="1" type="ORF">JYE49_06980</name>
</gene>